<reference evidence="2" key="1">
    <citation type="submission" date="2020-06" db="EMBL/GenBank/DDBJ databases">
        <title>Draft genome of Bugula neritina, a colonial animal packing powerful symbionts and potential medicines.</title>
        <authorList>
            <person name="Rayko M."/>
        </authorList>
    </citation>
    <scope>NUCLEOTIDE SEQUENCE [LARGE SCALE GENOMIC DNA]</scope>
    <source>
        <strain evidence="2">Kwan_BN1</strain>
    </source>
</reference>
<dbReference type="Proteomes" id="UP000593567">
    <property type="component" value="Unassembled WGS sequence"/>
</dbReference>
<sequence>MATPSDVVSRKKEEQKLQKSPEELEELKKTLENWTDIAVVVMLIGKPEALLTRIIAVHYYDLQRDNPGDKKKEIEKSLKKFKKQLKDKEKLNSLKKAITGDGFEEVCQRIDEYKWKLKAERDDYKRKYDSLFDHIESRKEVLEFWIRDTTTKIEDGRESASEGVVKNIQEIENIVGKLLDVTKVEAETNYGEQTGTHTILVKHRYTDYTSSKTQDHRLY</sequence>
<accession>A0A7J7JK23</accession>
<dbReference type="EMBL" id="VXIV02002271">
    <property type="protein sequence ID" value="KAF6026475.1"/>
    <property type="molecule type" value="Genomic_DNA"/>
</dbReference>
<comment type="caution">
    <text evidence="2">The sequence shown here is derived from an EMBL/GenBank/DDBJ whole genome shotgun (WGS) entry which is preliminary data.</text>
</comment>
<feature type="region of interest" description="Disordered" evidence="1">
    <location>
        <begin position="1"/>
        <end position="22"/>
    </location>
</feature>
<dbReference type="AlphaFoldDB" id="A0A7J7JK23"/>
<evidence type="ECO:0000313" key="3">
    <source>
        <dbReference type="Proteomes" id="UP000593567"/>
    </source>
</evidence>
<feature type="compositionally biased region" description="Basic and acidic residues" evidence="1">
    <location>
        <begin position="8"/>
        <end position="22"/>
    </location>
</feature>
<gene>
    <name evidence="2" type="ORF">EB796_015216</name>
</gene>
<keyword evidence="3" id="KW-1185">Reference proteome</keyword>
<evidence type="ECO:0000256" key="1">
    <source>
        <dbReference type="SAM" id="MobiDB-lite"/>
    </source>
</evidence>
<proteinExistence type="predicted"/>
<name>A0A7J7JK23_BUGNE</name>
<evidence type="ECO:0000313" key="2">
    <source>
        <dbReference type="EMBL" id="KAF6026475.1"/>
    </source>
</evidence>
<protein>
    <submittedName>
        <fullName evidence="2">Uncharacterized protein</fullName>
    </submittedName>
</protein>
<organism evidence="2 3">
    <name type="scientific">Bugula neritina</name>
    <name type="common">Brown bryozoan</name>
    <name type="synonym">Sertularia neritina</name>
    <dbReference type="NCBI Taxonomy" id="10212"/>
    <lineage>
        <taxon>Eukaryota</taxon>
        <taxon>Metazoa</taxon>
        <taxon>Spiralia</taxon>
        <taxon>Lophotrochozoa</taxon>
        <taxon>Bryozoa</taxon>
        <taxon>Gymnolaemata</taxon>
        <taxon>Cheilostomatida</taxon>
        <taxon>Flustrina</taxon>
        <taxon>Buguloidea</taxon>
        <taxon>Bugulidae</taxon>
        <taxon>Bugula</taxon>
    </lineage>
</organism>